<sequence length="192" mass="21615">MKSSYNHHNIQMSHHKILSKLHDSSPLIPPLRYHSLFEALLFRLYQAQDLAALVYLLAFTPMTSIRNHCKKKNISENNKSARVLVGTATVIVGADPDPTVEQPVFELVSAIQTILRDSDGAIDGHLCEVGLTFHLLKDVPGIISKSKEPDRGLWADRDRRLELAVLDRSPRLRLRPPSYCAKLPSLLHVNEN</sequence>
<dbReference type="Pfam" id="PF02797">
    <property type="entry name" value="Chal_sti_synt_C"/>
    <property type="match status" value="1"/>
</dbReference>
<evidence type="ECO:0000256" key="4">
    <source>
        <dbReference type="ARBA" id="ARBA00012975"/>
    </source>
</evidence>
<dbReference type="AlphaFoldDB" id="A0ABD1MK08"/>
<evidence type="ECO:0000313" key="7">
    <source>
        <dbReference type="EMBL" id="KAL2336128.1"/>
    </source>
</evidence>
<evidence type="ECO:0000256" key="3">
    <source>
        <dbReference type="ARBA" id="ARBA00005531"/>
    </source>
</evidence>
<evidence type="ECO:0000256" key="5">
    <source>
        <dbReference type="ARBA" id="ARBA00023241"/>
    </source>
</evidence>
<comment type="caution">
    <text evidence="7">The sequence shown here is derived from an EMBL/GenBank/DDBJ whole genome shotgun (WGS) entry which is preliminary data.</text>
</comment>
<organism evidence="7 8">
    <name type="scientific">Flemingia macrophylla</name>
    <dbReference type="NCBI Taxonomy" id="520843"/>
    <lineage>
        <taxon>Eukaryota</taxon>
        <taxon>Viridiplantae</taxon>
        <taxon>Streptophyta</taxon>
        <taxon>Embryophyta</taxon>
        <taxon>Tracheophyta</taxon>
        <taxon>Spermatophyta</taxon>
        <taxon>Magnoliopsida</taxon>
        <taxon>eudicotyledons</taxon>
        <taxon>Gunneridae</taxon>
        <taxon>Pentapetalae</taxon>
        <taxon>rosids</taxon>
        <taxon>fabids</taxon>
        <taxon>Fabales</taxon>
        <taxon>Fabaceae</taxon>
        <taxon>Papilionoideae</taxon>
        <taxon>50 kb inversion clade</taxon>
        <taxon>NPAAA clade</taxon>
        <taxon>indigoferoid/millettioid clade</taxon>
        <taxon>Phaseoleae</taxon>
        <taxon>Flemingia</taxon>
    </lineage>
</organism>
<accession>A0ABD1MK08</accession>
<dbReference type="GO" id="GO:0016210">
    <property type="term" value="F:naringenin-chalcone synthase activity"/>
    <property type="evidence" value="ECO:0007669"/>
    <property type="project" value="UniProtKB-EC"/>
</dbReference>
<gene>
    <name evidence="7" type="ORF">Fmac_010574</name>
</gene>
<comment type="function">
    <text evidence="1">The primary product of this enzyme is 4,2',4',6'-tetrahydroxychalcone (also termed naringenin-chalcone or chalcone) which can under specific conditions spontaneously isomerize into naringenin.</text>
</comment>
<protein>
    <recommendedName>
        <fullName evidence="4">chalcone synthase</fullName>
        <ecNumber evidence="4">2.3.1.74</ecNumber>
    </recommendedName>
</protein>
<feature type="domain" description="Chalcone/stilbene synthase C-terminal" evidence="6">
    <location>
        <begin position="106"/>
        <end position="146"/>
    </location>
</feature>
<name>A0ABD1MK08_9FABA</name>
<keyword evidence="5" id="KW-0284">Flavonoid biosynthesis</keyword>
<keyword evidence="8" id="KW-1185">Reference proteome</keyword>
<evidence type="ECO:0000256" key="1">
    <source>
        <dbReference type="ARBA" id="ARBA00002969"/>
    </source>
</evidence>
<dbReference type="PANTHER" id="PTHR11877:SF14">
    <property type="entry name" value="CHALCONE SYNTHASE"/>
    <property type="match status" value="1"/>
</dbReference>
<proteinExistence type="inferred from homology"/>
<dbReference type="EMBL" id="JBGMDY010000004">
    <property type="protein sequence ID" value="KAL2336128.1"/>
    <property type="molecule type" value="Genomic_DNA"/>
</dbReference>
<comment type="similarity">
    <text evidence="3">Belongs to the thiolase-like superfamily. Chalcone/stilbene synthases family.</text>
</comment>
<dbReference type="PANTHER" id="PTHR11877">
    <property type="entry name" value="HYDROXYMETHYLGLUTARYL-COA SYNTHASE"/>
    <property type="match status" value="1"/>
</dbReference>
<dbReference type="Proteomes" id="UP001603857">
    <property type="component" value="Unassembled WGS sequence"/>
</dbReference>
<dbReference type="GO" id="GO:0009813">
    <property type="term" value="P:flavonoid biosynthetic process"/>
    <property type="evidence" value="ECO:0007669"/>
    <property type="project" value="UniProtKB-KW"/>
</dbReference>
<dbReference type="Gene3D" id="3.40.47.10">
    <property type="match status" value="1"/>
</dbReference>
<dbReference type="InterPro" id="IPR012328">
    <property type="entry name" value="Chalcone/stilbene_synt_C"/>
</dbReference>
<evidence type="ECO:0000259" key="6">
    <source>
        <dbReference type="Pfam" id="PF02797"/>
    </source>
</evidence>
<dbReference type="InterPro" id="IPR011141">
    <property type="entry name" value="Polyketide_synthase_type-III"/>
</dbReference>
<dbReference type="InterPro" id="IPR016039">
    <property type="entry name" value="Thiolase-like"/>
</dbReference>
<reference evidence="7 8" key="1">
    <citation type="submission" date="2024-08" db="EMBL/GenBank/DDBJ databases">
        <title>Insights into the chromosomal genome structure of Flemingia macrophylla.</title>
        <authorList>
            <person name="Ding Y."/>
            <person name="Zhao Y."/>
            <person name="Bi W."/>
            <person name="Wu M."/>
            <person name="Zhao G."/>
            <person name="Gong Y."/>
            <person name="Li W."/>
            <person name="Zhang P."/>
        </authorList>
    </citation>
    <scope>NUCLEOTIDE SEQUENCE [LARGE SCALE GENOMIC DNA]</scope>
    <source>
        <strain evidence="7">DYQJB</strain>
        <tissue evidence="7">Leaf</tissue>
    </source>
</reference>
<dbReference type="EC" id="2.3.1.74" evidence="4"/>
<evidence type="ECO:0000256" key="2">
    <source>
        <dbReference type="ARBA" id="ARBA00004966"/>
    </source>
</evidence>
<evidence type="ECO:0000313" key="8">
    <source>
        <dbReference type="Proteomes" id="UP001603857"/>
    </source>
</evidence>
<comment type="pathway">
    <text evidence="2">Secondary metabolite biosynthesis; flavonoid biosynthesis.</text>
</comment>